<dbReference type="Proteomes" id="UP000823388">
    <property type="component" value="Chromosome 9N"/>
</dbReference>
<gene>
    <name evidence="1" type="ORF">PVAP13_9NG307992</name>
</gene>
<sequence>MNATVLAMVEPFLAFICSMHINSTPISHSTIPSPSLYPEGPKISPLLVHQIHGVRVEGGHNVLIKTKSSHKLILLLDVAATLAFLTNSGVTQTSSNSATQILVDLDIPQIAEFRTSYKWEAPSLQQYAPQVLQLSPIQGVGQIYTLDKIIELPATSFQGGATGTKWYYKACRN</sequence>
<evidence type="ECO:0000313" key="2">
    <source>
        <dbReference type="Proteomes" id="UP000823388"/>
    </source>
</evidence>
<organism evidence="1 2">
    <name type="scientific">Panicum virgatum</name>
    <name type="common">Blackwell switchgrass</name>
    <dbReference type="NCBI Taxonomy" id="38727"/>
    <lineage>
        <taxon>Eukaryota</taxon>
        <taxon>Viridiplantae</taxon>
        <taxon>Streptophyta</taxon>
        <taxon>Embryophyta</taxon>
        <taxon>Tracheophyta</taxon>
        <taxon>Spermatophyta</taxon>
        <taxon>Magnoliopsida</taxon>
        <taxon>Liliopsida</taxon>
        <taxon>Poales</taxon>
        <taxon>Poaceae</taxon>
        <taxon>PACMAD clade</taxon>
        <taxon>Panicoideae</taxon>
        <taxon>Panicodae</taxon>
        <taxon>Paniceae</taxon>
        <taxon>Panicinae</taxon>
        <taxon>Panicum</taxon>
        <taxon>Panicum sect. Hiantes</taxon>
    </lineage>
</organism>
<evidence type="ECO:0000313" key="1">
    <source>
        <dbReference type="EMBL" id="KAG2534858.1"/>
    </source>
</evidence>
<proteinExistence type="predicted"/>
<reference evidence="1" key="1">
    <citation type="submission" date="2020-05" db="EMBL/GenBank/DDBJ databases">
        <title>WGS assembly of Panicum virgatum.</title>
        <authorList>
            <person name="Lovell J.T."/>
            <person name="Jenkins J."/>
            <person name="Shu S."/>
            <person name="Juenger T.E."/>
            <person name="Schmutz J."/>
        </authorList>
    </citation>
    <scope>NUCLEOTIDE SEQUENCE</scope>
    <source>
        <strain evidence="1">AP13</strain>
    </source>
</reference>
<keyword evidence="2" id="KW-1185">Reference proteome</keyword>
<dbReference type="AlphaFoldDB" id="A0A8T0MDU2"/>
<dbReference type="EMBL" id="CM029054">
    <property type="protein sequence ID" value="KAG2534858.1"/>
    <property type="molecule type" value="Genomic_DNA"/>
</dbReference>
<name>A0A8T0MDU2_PANVG</name>
<protein>
    <submittedName>
        <fullName evidence="1">Uncharacterized protein</fullName>
    </submittedName>
</protein>
<comment type="caution">
    <text evidence="1">The sequence shown here is derived from an EMBL/GenBank/DDBJ whole genome shotgun (WGS) entry which is preliminary data.</text>
</comment>
<accession>A0A8T0MDU2</accession>